<dbReference type="InterPro" id="IPR014142">
    <property type="entry name" value="TrbG_Ti"/>
</dbReference>
<dbReference type="EMBL" id="JACHGI010000026">
    <property type="protein sequence ID" value="MBB6470278.1"/>
    <property type="molecule type" value="Genomic_DNA"/>
</dbReference>
<dbReference type="RefSeq" id="WP_184774369.1">
    <property type="nucleotide sequence ID" value="NZ_JACHGI010000026.1"/>
</dbReference>
<evidence type="ECO:0000256" key="3">
    <source>
        <dbReference type="SAM" id="SignalP"/>
    </source>
</evidence>
<sequence>MTIATKLRAALPIAASLAVALTTAPIWLADARAEGMSANEQKGAAISGHWRGKKGLVTKGADGKVIFLYGEIQPSVVCSPLQVCDIELQAGEAVRDVLVGDTVRWKIEPATSGAIGGQAIHLIVKPSEPGLVTSMVVTTSRRTYHIQLKSHESQYMARVGFEYPEDVSLKLADMNARLEASIVPGAGVPAEQLNFGYAVSGNARWRPTRVYSDGTKTYIQFPRSISSQDAPVLFVVSGGENRVVNYRMKGDMMVVDYHVERAVLVSGVGWKQEKITIRRGR</sequence>
<keyword evidence="2 3" id="KW-0732">Signal</keyword>
<reference evidence="4 5" key="1">
    <citation type="submission" date="2020-08" db="EMBL/GenBank/DDBJ databases">
        <title>Genomic Encyclopedia of Type Strains, Phase IV (KMG-IV): sequencing the most valuable type-strain genomes for metagenomic binning, comparative biology and taxonomic classification.</title>
        <authorList>
            <person name="Goeker M."/>
        </authorList>
    </citation>
    <scope>NUCLEOTIDE SEQUENCE [LARGE SCALE GENOMIC DNA]</scope>
    <source>
        <strain evidence="4 5">DSM 17454</strain>
    </source>
</reference>
<feature type="chain" id="PRO_5034819343" evidence="3">
    <location>
        <begin position="30"/>
        <end position="281"/>
    </location>
</feature>
<comment type="similarity">
    <text evidence="1">Belongs to the TrbG/VirB9 family.</text>
</comment>
<evidence type="ECO:0000256" key="1">
    <source>
        <dbReference type="ARBA" id="ARBA00006135"/>
    </source>
</evidence>
<evidence type="ECO:0000313" key="5">
    <source>
        <dbReference type="Proteomes" id="UP000532373"/>
    </source>
</evidence>
<protein>
    <submittedName>
        <fullName evidence="4">Type IV secretion system protein VirB9</fullName>
    </submittedName>
</protein>
<proteinExistence type="inferred from homology"/>
<dbReference type="AlphaFoldDB" id="A0A8E1WLG8"/>
<organism evidence="4 5">
    <name type="scientific">Aminobacter carboxidus</name>
    <dbReference type="NCBI Taxonomy" id="376165"/>
    <lineage>
        <taxon>Bacteria</taxon>
        <taxon>Pseudomonadati</taxon>
        <taxon>Pseudomonadota</taxon>
        <taxon>Alphaproteobacteria</taxon>
        <taxon>Hyphomicrobiales</taxon>
        <taxon>Phyllobacteriaceae</taxon>
        <taxon>Aminobacter</taxon>
    </lineage>
</organism>
<dbReference type="InterPro" id="IPR033645">
    <property type="entry name" value="VirB9/CagX/TrbG_C"/>
</dbReference>
<gene>
    <name evidence="4" type="ORF">HNQ96_006175</name>
</gene>
<accession>A0A8E1WLG8</accession>
<dbReference type="InterPro" id="IPR038161">
    <property type="entry name" value="VirB9/CagX/TrbG_C_sf"/>
</dbReference>
<dbReference type="Pfam" id="PF03524">
    <property type="entry name" value="CagX"/>
    <property type="match status" value="1"/>
</dbReference>
<dbReference type="NCBIfam" id="NF010413">
    <property type="entry name" value="PRK13839.1"/>
    <property type="match status" value="1"/>
</dbReference>
<dbReference type="Proteomes" id="UP000532373">
    <property type="component" value="Unassembled WGS sequence"/>
</dbReference>
<dbReference type="InterPro" id="IPR010258">
    <property type="entry name" value="Conjugal_tfr_TrbG/VirB9/CagX"/>
</dbReference>
<evidence type="ECO:0000256" key="2">
    <source>
        <dbReference type="ARBA" id="ARBA00022729"/>
    </source>
</evidence>
<dbReference type="Gene3D" id="2.60.40.2500">
    <property type="match status" value="1"/>
</dbReference>
<name>A0A8E1WLG8_9HYPH</name>
<feature type="signal peptide" evidence="3">
    <location>
        <begin position="1"/>
        <end position="29"/>
    </location>
</feature>
<comment type="caution">
    <text evidence="4">The sequence shown here is derived from an EMBL/GenBank/DDBJ whole genome shotgun (WGS) entry which is preliminary data.</text>
</comment>
<evidence type="ECO:0000313" key="4">
    <source>
        <dbReference type="EMBL" id="MBB6470278.1"/>
    </source>
</evidence>
<dbReference type="NCBIfam" id="TIGR02775">
    <property type="entry name" value="TrbG_Ti"/>
    <property type="match status" value="1"/>
</dbReference>
<dbReference type="CDD" id="cd06911">
    <property type="entry name" value="VirB9_CagX_TrbG"/>
    <property type="match status" value="1"/>
</dbReference>